<protein>
    <submittedName>
        <fullName evidence="5">Transcriptional regulator, LacI family</fullName>
    </submittedName>
</protein>
<feature type="domain" description="HTH lacI-type" evidence="4">
    <location>
        <begin position="13"/>
        <end position="69"/>
    </location>
</feature>
<dbReference type="EMBL" id="FUYM01000003">
    <property type="protein sequence ID" value="SKB48055.1"/>
    <property type="molecule type" value="Genomic_DNA"/>
</dbReference>
<dbReference type="SUPFAM" id="SSF53822">
    <property type="entry name" value="Periplasmic binding protein-like I"/>
    <property type="match status" value="1"/>
</dbReference>
<dbReference type="STRING" id="439228.SAMN06295920_10399"/>
<dbReference type="Proteomes" id="UP000189818">
    <property type="component" value="Unassembled WGS sequence"/>
</dbReference>
<dbReference type="CDD" id="cd01392">
    <property type="entry name" value="HTH_LacI"/>
    <property type="match status" value="1"/>
</dbReference>
<evidence type="ECO:0000256" key="1">
    <source>
        <dbReference type="ARBA" id="ARBA00023015"/>
    </source>
</evidence>
<dbReference type="Pfam" id="PF13377">
    <property type="entry name" value="Peripla_BP_3"/>
    <property type="match status" value="1"/>
</dbReference>
<sequence length="349" mass="37604">MNGRSKAGPGSNLTLKHVAREAGVHPSTVSRALNPATRSLVADDVVARVLQVAQDLGYRPNLLAAALRTGRSRLIGALIPNISNTLFSMILSGAAERLASAGYSLVIADVGDEPARQLELTRQFVARRIDGLILATVRRDDPLVAFCVEQELPAVLVNRAEEKRRLSAVVSDDGLAMQLAVEHLVELGHKHIAHVAGPETTSTGHLRRLGFTQAINSHKLGIEPSIEPTKSYSREEGARAAEKLLAGNDRVTAIVAANDLLALGVYDILREKGVNCPRDISVIGHNDMPLVDMISPPLTTVRISHQEIGRQAASLLLSRIQGDETVQRNVVLTPSLIVRESTAPPRKIR</sequence>
<evidence type="ECO:0000313" key="5">
    <source>
        <dbReference type="EMBL" id="SKB48055.1"/>
    </source>
</evidence>
<dbReference type="AlphaFoldDB" id="A0A1T5BLQ0"/>
<dbReference type="OrthoDB" id="7185860at2"/>
<organism evidence="5 6">
    <name type="scientific">Rhizorhabdus histidinilytica</name>
    <dbReference type="NCBI Taxonomy" id="439228"/>
    <lineage>
        <taxon>Bacteria</taxon>
        <taxon>Pseudomonadati</taxon>
        <taxon>Pseudomonadota</taxon>
        <taxon>Alphaproteobacteria</taxon>
        <taxon>Sphingomonadales</taxon>
        <taxon>Sphingomonadaceae</taxon>
        <taxon>Rhizorhabdus</taxon>
    </lineage>
</organism>
<keyword evidence="1" id="KW-0805">Transcription regulation</keyword>
<evidence type="ECO:0000259" key="4">
    <source>
        <dbReference type="PROSITE" id="PS50932"/>
    </source>
</evidence>
<dbReference type="SUPFAM" id="SSF47413">
    <property type="entry name" value="lambda repressor-like DNA-binding domains"/>
    <property type="match status" value="1"/>
</dbReference>
<dbReference type="Pfam" id="PF00356">
    <property type="entry name" value="LacI"/>
    <property type="match status" value="1"/>
</dbReference>
<evidence type="ECO:0000256" key="2">
    <source>
        <dbReference type="ARBA" id="ARBA00023125"/>
    </source>
</evidence>
<reference evidence="6" key="1">
    <citation type="submission" date="2017-02" db="EMBL/GenBank/DDBJ databases">
        <authorList>
            <person name="Varghese N."/>
            <person name="Submissions S."/>
        </authorList>
    </citation>
    <scope>NUCLEOTIDE SEQUENCE [LARGE SCALE GENOMIC DNA]</scope>
    <source>
        <strain evidence="6">UM2</strain>
    </source>
</reference>
<dbReference type="CDD" id="cd06267">
    <property type="entry name" value="PBP1_LacI_sugar_binding-like"/>
    <property type="match status" value="1"/>
</dbReference>
<evidence type="ECO:0000313" key="6">
    <source>
        <dbReference type="Proteomes" id="UP000189818"/>
    </source>
</evidence>
<keyword evidence="2" id="KW-0238">DNA-binding</keyword>
<dbReference type="PROSITE" id="PS50932">
    <property type="entry name" value="HTH_LACI_2"/>
    <property type="match status" value="1"/>
</dbReference>
<dbReference type="InterPro" id="IPR028082">
    <property type="entry name" value="Peripla_BP_I"/>
</dbReference>
<gene>
    <name evidence="5" type="ORF">SAMN06295920_10399</name>
</gene>
<dbReference type="Gene3D" id="1.10.260.40">
    <property type="entry name" value="lambda repressor-like DNA-binding domains"/>
    <property type="match status" value="1"/>
</dbReference>
<dbReference type="PANTHER" id="PTHR30146:SF109">
    <property type="entry name" value="HTH-TYPE TRANSCRIPTIONAL REGULATOR GALS"/>
    <property type="match status" value="1"/>
</dbReference>
<dbReference type="Gene3D" id="3.40.50.2300">
    <property type="match status" value="2"/>
</dbReference>
<name>A0A1T5BLQ0_9SPHN</name>
<accession>A0A1T5BLQ0</accession>
<dbReference type="SMART" id="SM00354">
    <property type="entry name" value="HTH_LACI"/>
    <property type="match status" value="1"/>
</dbReference>
<dbReference type="PANTHER" id="PTHR30146">
    <property type="entry name" value="LACI-RELATED TRANSCRIPTIONAL REPRESSOR"/>
    <property type="match status" value="1"/>
</dbReference>
<dbReference type="GO" id="GO:0003700">
    <property type="term" value="F:DNA-binding transcription factor activity"/>
    <property type="evidence" value="ECO:0007669"/>
    <property type="project" value="TreeGrafter"/>
</dbReference>
<dbReference type="InterPro" id="IPR046335">
    <property type="entry name" value="LacI/GalR-like_sensor"/>
</dbReference>
<evidence type="ECO:0000256" key="3">
    <source>
        <dbReference type="ARBA" id="ARBA00023163"/>
    </source>
</evidence>
<keyword evidence="3" id="KW-0804">Transcription</keyword>
<keyword evidence="6" id="KW-1185">Reference proteome</keyword>
<dbReference type="InterPro" id="IPR010982">
    <property type="entry name" value="Lambda_DNA-bd_dom_sf"/>
</dbReference>
<proteinExistence type="predicted"/>
<dbReference type="InterPro" id="IPR000843">
    <property type="entry name" value="HTH_LacI"/>
</dbReference>
<dbReference type="GO" id="GO:0000976">
    <property type="term" value="F:transcription cis-regulatory region binding"/>
    <property type="evidence" value="ECO:0007669"/>
    <property type="project" value="TreeGrafter"/>
</dbReference>